<dbReference type="AlphaFoldDB" id="A0A923I868"/>
<dbReference type="Proteomes" id="UP000659630">
    <property type="component" value="Unassembled WGS sequence"/>
</dbReference>
<comment type="similarity">
    <text evidence="1">Belongs to the BlaI transcriptional regulatory family.</text>
</comment>
<keyword evidence="3" id="KW-0238">DNA-binding</keyword>
<accession>A0A923I868</accession>
<dbReference type="InterPro" id="IPR005650">
    <property type="entry name" value="BlaI_family"/>
</dbReference>
<evidence type="ECO:0000313" key="6">
    <source>
        <dbReference type="Proteomes" id="UP000659630"/>
    </source>
</evidence>
<name>A0A923I868_9FIRM</name>
<reference evidence="5" key="1">
    <citation type="submission" date="2020-08" db="EMBL/GenBank/DDBJ databases">
        <title>Genome public.</title>
        <authorList>
            <person name="Liu C."/>
            <person name="Sun Q."/>
        </authorList>
    </citation>
    <scope>NUCLEOTIDE SEQUENCE</scope>
    <source>
        <strain evidence="5">BX8</strain>
    </source>
</reference>
<evidence type="ECO:0000256" key="3">
    <source>
        <dbReference type="ARBA" id="ARBA00023125"/>
    </source>
</evidence>
<organism evidence="5 6">
    <name type="scientific">Anaerofilum hominis</name>
    <dbReference type="NCBI Taxonomy" id="2763016"/>
    <lineage>
        <taxon>Bacteria</taxon>
        <taxon>Bacillati</taxon>
        <taxon>Bacillota</taxon>
        <taxon>Clostridia</taxon>
        <taxon>Eubacteriales</taxon>
        <taxon>Oscillospiraceae</taxon>
        <taxon>Anaerofilum</taxon>
    </lineage>
</organism>
<evidence type="ECO:0000256" key="4">
    <source>
        <dbReference type="ARBA" id="ARBA00023163"/>
    </source>
</evidence>
<sequence>MPVKPLTEAELRLAELIWDAQPLPSGELVRRCEEAFGWKKSTTYTMLKKLCSCGVARNEEAVVTARMSREEYHRRQGEAVIQEGFEGSLPRFLTAFMRGRGLSRREAEELKALIDRWEEAGDE</sequence>
<keyword evidence="6" id="KW-1185">Reference proteome</keyword>
<comment type="caution">
    <text evidence="5">The sequence shown here is derived from an EMBL/GenBank/DDBJ whole genome shotgun (WGS) entry which is preliminary data.</text>
</comment>
<protein>
    <submittedName>
        <fullName evidence="5">BlaI/MecI/CopY family transcriptional regulator</fullName>
    </submittedName>
</protein>
<dbReference type="SUPFAM" id="SSF46785">
    <property type="entry name" value="Winged helix' DNA-binding domain"/>
    <property type="match status" value="1"/>
</dbReference>
<evidence type="ECO:0000256" key="2">
    <source>
        <dbReference type="ARBA" id="ARBA00023015"/>
    </source>
</evidence>
<dbReference type="Gene3D" id="1.10.4040.10">
    <property type="entry name" value="Penicillinase repressor domain"/>
    <property type="match status" value="1"/>
</dbReference>
<dbReference type="InterPro" id="IPR036390">
    <property type="entry name" value="WH_DNA-bd_sf"/>
</dbReference>
<keyword evidence="4" id="KW-0804">Transcription</keyword>
<dbReference type="Gene3D" id="1.10.10.10">
    <property type="entry name" value="Winged helix-like DNA-binding domain superfamily/Winged helix DNA-binding domain"/>
    <property type="match status" value="1"/>
</dbReference>
<dbReference type="RefSeq" id="WP_186886928.1">
    <property type="nucleotide sequence ID" value="NZ_JACONZ010000001.1"/>
</dbReference>
<dbReference type="InterPro" id="IPR036388">
    <property type="entry name" value="WH-like_DNA-bd_sf"/>
</dbReference>
<dbReference type="EMBL" id="JACONZ010000001">
    <property type="protein sequence ID" value="MBC5580586.1"/>
    <property type="molecule type" value="Genomic_DNA"/>
</dbReference>
<proteinExistence type="inferred from homology"/>
<gene>
    <name evidence="5" type="ORF">H8S23_03620</name>
</gene>
<dbReference type="GO" id="GO:0003677">
    <property type="term" value="F:DNA binding"/>
    <property type="evidence" value="ECO:0007669"/>
    <property type="project" value="UniProtKB-KW"/>
</dbReference>
<evidence type="ECO:0000256" key="1">
    <source>
        <dbReference type="ARBA" id="ARBA00011046"/>
    </source>
</evidence>
<keyword evidence="2" id="KW-0805">Transcription regulation</keyword>
<dbReference type="Pfam" id="PF03965">
    <property type="entry name" value="Penicillinase_R"/>
    <property type="match status" value="1"/>
</dbReference>
<evidence type="ECO:0000313" key="5">
    <source>
        <dbReference type="EMBL" id="MBC5580586.1"/>
    </source>
</evidence>
<dbReference type="GO" id="GO:0045892">
    <property type="term" value="P:negative regulation of DNA-templated transcription"/>
    <property type="evidence" value="ECO:0007669"/>
    <property type="project" value="InterPro"/>
</dbReference>